<keyword evidence="9" id="KW-0915">Sodium</keyword>
<dbReference type="CDD" id="cd10322">
    <property type="entry name" value="SLC5sbd"/>
    <property type="match status" value="1"/>
</dbReference>
<evidence type="ECO:0000313" key="13">
    <source>
        <dbReference type="Proteomes" id="UP000242757"/>
    </source>
</evidence>
<dbReference type="GO" id="GO:0046942">
    <property type="term" value="P:carboxylic acid transport"/>
    <property type="evidence" value="ECO:0007669"/>
    <property type="project" value="UniProtKB-ARBA"/>
</dbReference>
<keyword evidence="9" id="KW-0739">Sodium transport</keyword>
<dbReference type="InterPro" id="IPR038377">
    <property type="entry name" value="Na/Glc_symporter_sf"/>
</dbReference>
<feature type="transmembrane region" description="Helical" evidence="11">
    <location>
        <begin position="221"/>
        <end position="240"/>
    </location>
</feature>
<feature type="transmembrane region" description="Helical" evidence="11">
    <location>
        <begin position="357"/>
        <end position="375"/>
    </location>
</feature>
<feature type="transmembrane region" description="Helical" evidence="11">
    <location>
        <begin position="6"/>
        <end position="24"/>
    </location>
</feature>
<feature type="transmembrane region" description="Helical" evidence="11">
    <location>
        <begin position="297"/>
        <end position="318"/>
    </location>
</feature>
<feature type="transmembrane region" description="Helical" evidence="11">
    <location>
        <begin position="438"/>
        <end position="457"/>
    </location>
</feature>
<evidence type="ECO:0000256" key="3">
    <source>
        <dbReference type="ARBA" id="ARBA00022448"/>
    </source>
</evidence>
<dbReference type="AlphaFoldDB" id="A0A233RHS4"/>
<dbReference type="GO" id="GO:0006814">
    <property type="term" value="P:sodium ion transport"/>
    <property type="evidence" value="ECO:0007669"/>
    <property type="project" value="UniProtKB-KW"/>
</dbReference>
<keyword evidence="7 11" id="KW-1133">Transmembrane helix</keyword>
<name>A0A233RHS4_9GAMM</name>
<comment type="similarity">
    <text evidence="2 10">Belongs to the sodium:solute symporter (SSF) (TC 2.A.21) family.</text>
</comment>
<dbReference type="PANTHER" id="PTHR48086">
    <property type="entry name" value="SODIUM/PROLINE SYMPORTER-RELATED"/>
    <property type="match status" value="1"/>
</dbReference>
<sequence length="473" mass="50893">MHYLDVAGLLAYFILLGYIGYRSIKKVNSSDDFAVAGNRIIWPVLFATLAASFLGGGASMGRAGQAFDHGYAFMFAASAFPIATVLTGIFIAPRLKRYIGAQTVGDIMEYHFGRYSRLITGIFSLIFCVGILGAQALAVGTVFNAILGIDITTGILLGMGVVLLYSTIGGMWAVIQTDVVQFLMLAIFMPVTLLIGVHEVGGAEALIARLPDGHFSIMGDYGPGMFLSLFIAFLLGETLVPPYTQRALSAPDSRHAKIGYTVSGLFGFLFYFVSSTIGLVAFILYPNISPDLAMPELIRTALPLGITGLVLASLLAVVMSTADSYLNSATVIFVRDIYQGFINPEVDERKKLWIERLMNLLIGAGAIVFALYATSIIDALLLSYSLWAPTILVPFVLGVLLDLKCSKSAIGAILAGALVTLVWKWGPWPLADVTGLSALVAGVSANLLTFFIIYHICKSRRGKLHTVNDWARS</sequence>
<evidence type="ECO:0000256" key="6">
    <source>
        <dbReference type="ARBA" id="ARBA00022847"/>
    </source>
</evidence>
<feature type="transmembrane region" description="Helical" evidence="11">
    <location>
        <begin position="70"/>
        <end position="92"/>
    </location>
</feature>
<dbReference type="InterPro" id="IPR050277">
    <property type="entry name" value="Sodium:Solute_Symporter"/>
</dbReference>
<feature type="transmembrane region" description="Helical" evidence="11">
    <location>
        <begin position="182"/>
        <end position="201"/>
    </location>
</feature>
<dbReference type="Gene3D" id="1.20.1730.10">
    <property type="entry name" value="Sodium/glucose cotransporter"/>
    <property type="match status" value="1"/>
</dbReference>
<feature type="transmembrane region" description="Helical" evidence="11">
    <location>
        <begin position="155"/>
        <end position="175"/>
    </location>
</feature>
<evidence type="ECO:0000256" key="8">
    <source>
        <dbReference type="ARBA" id="ARBA00023136"/>
    </source>
</evidence>
<accession>A0A233RHS4</accession>
<dbReference type="PANTHER" id="PTHR48086:SF7">
    <property type="entry name" value="SODIUM-SOLUTE SYMPORTER-RELATED"/>
    <property type="match status" value="1"/>
</dbReference>
<organism evidence="12 13">
    <name type="scientific">Oceanimonas doudoroffii</name>
    <dbReference type="NCBI Taxonomy" id="84158"/>
    <lineage>
        <taxon>Bacteria</taxon>
        <taxon>Pseudomonadati</taxon>
        <taxon>Pseudomonadota</taxon>
        <taxon>Gammaproteobacteria</taxon>
        <taxon>Aeromonadales</taxon>
        <taxon>Aeromonadaceae</taxon>
        <taxon>Oceanimonas</taxon>
    </lineage>
</organism>
<proteinExistence type="inferred from homology"/>
<protein>
    <submittedName>
        <fullName evidence="12">Sodium:solute symporter</fullName>
    </submittedName>
</protein>
<keyword evidence="5 11" id="KW-0812">Transmembrane</keyword>
<dbReference type="GO" id="GO:0005886">
    <property type="term" value="C:plasma membrane"/>
    <property type="evidence" value="ECO:0007669"/>
    <property type="project" value="TreeGrafter"/>
</dbReference>
<evidence type="ECO:0000256" key="9">
    <source>
        <dbReference type="ARBA" id="ARBA00023201"/>
    </source>
</evidence>
<comment type="subcellular location">
    <subcellularLocation>
        <location evidence="1">Membrane</location>
        <topology evidence="1">Multi-pass membrane protein</topology>
    </subcellularLocation>
</comment>
<dbReference type="OrthoDB" id="9803348at2"/>
<feature type="transmembrane region" description="Helical" evidence="11">
    <location>
        <begin position="36"/>
        <end position="58"/>
    </location>
</feature>
<dbReference type="InterPro" id="IPR001734">
    <property type="entry name" value="Na/solute_symporter"/>
</dbReference>
<keyword evidence="4" id="KW-1003">Cell membrane</keyword>
<reference evidence="12 13" key="1">
    <citation type="submission" date="2017-08" db="EMBL/GenBank/DDBJ databases">
        <title>A Genome Sequence of Oceanimonas doudoroffii ATCC 27123T.</title>
        <authorList>
            <person name="Brennan M.A."/>
            <person name="Maclea K.S."/>
            <person name="Mcclelland W.D."/>
            <person name="Trachtenberg A.M."/>
        </authorList>
    </citation>
    <scope>NUCLEOTIDE SEQUENCE [LARGE SCALE GENOMIC DNA]</scope>
    <source>
        <strain evidence="12 13">ATCC 27123</strain>
    </source>
</reference>
<keyword evidence="8 11" id="KW-0472">Membrane</keyword>
<dbReference type="InterPro" id="IPR018212">
    <property type="entry name" value="Na/solute_symporter_CS"/>
</dbReference>
<dbReference type="Pfam" id="PF00474">
    <property type="entry name" value="SSF"/>
    <property type="match status" value="1"/>
</dbReference>
<evidence type="ECO:0000256" key="7">
    <source>
        <dbReference type="ARBA" id="ARBA00022989"/>
    </source>
</evidence>
<keyword evidence="9" id="KW-0406">Ion transport</keyword>
<keyword evidence="3" id="KW-0813">Transport</keyword>
<dbReference type="PROSITE" id="PS50283">
    <property type="entry name" value="NA_SOLUT_SYMP_3"/>
    <property type="match status" value="1"/>
</dbReference>
<dbReference type="Proteomes" id="UP000242757">
    <property type="component" value="Unassembled WGS sequence"/>
</dbReference>
<feature type="transmembrane region" description="Helical" evidence="11">
    <location>
        <begin position="381"/>
        <end position="401"/>
    </location>
</feature>
<dbReference type="RefSeq" id="WP_094199719.1">
    <property type="nucleotide sequence ID" value="NZ_NBIM01000001.1"/>
</dbReference>
<feature type="transmembrane region" description="Helical" evidence="11">
    <location>
        <begin position="408"/>
        <end position="426"/>
    </location>
</feature>
<keyword evidence="6" id="KW-0769">Symport</keyword>
<evidence type="ECO:0000256" key="10">
    <source>
        <dbReference type="RuleBase" id="RU362091"/>
    </source>
</evidence>
<evidence type="ECO:0000256" key="11">
    <source>
        <dbReference type="SAM" id="Phobius"/>
    </source>
</evidence>
<gene>
    <name evidence="12" type="ORF">B6S08_05415</name>
</gene>
<dbReference type="EMBL" id="NBIM01000001">
    <property type="protein sequence ID" value="OXY82942.1"/>
    <property type="molecule type" value="Genomic_DNA"/>
</dbReference>
<feature type="transmembrane region" description="Helical" evidence="11">
    <location>
        <begin position="260"/>
        <end position="285"/>
    </location>
</feature>
<comment type="caution">
    <text evidence="12">The sequence shown here is derived from an EMBL/GenBank/DDBJ whole genome shotgun (WGS) entry which is preliminary data.</text>
</comment>
<evidence type="ECO:0000256" key="1">
    <source>
        <dbReference type="ARBA" id="ARBA00004141"/>
    </source>
</evidence>
<keyword evidence="13" id="KW-1185">Reference proteome</keyword>
<evidence type="ECO:0000256" key="4">
    <source>
        <dbReference type="ARBA" id="ARBA00022475"/>
    </source>
</evidence>
<evidence type="ECO:0000256" key="2">
    <source>
        <dbReference type="ARBA" id="ARBA00006434"/>
    </source>
</evidence>
<evidence type="ECO:0000256" key="5">
    <source>
        <dbReference type="ARBA" id="ARBA00022692"/>
    </source>
</evidence>
<dbReference type="GO" id="GO:0015293">
    <property type="term" value="F:symporter activity"/>
    <property type="evidence" value="ECO:0007669"/>
    <property type="project" value="UniProtKB-KW"/>
</dbReference>
<dbReference type="PROSITE" id="PS00456">
    <property type="entry name" value="NA_SOLUT_SYMP_1"/>
    <property type="match status" value="1"/>
</dbReference>
<feature type="transmembrane region" description="Helical" evidence="11">
    <location>
        <begin position="118"/>
        <end position="143"/>
    </location>
</feature>
<evidence type="ECO:0000313" key="12">
    <source>
        <dbReference type="EMBL" id="OXY82942.1"/>
    </source>
</evidence>